<comment type="caution">
    <text evidence="1">The sequence shown here is derived from an EMBL/GenBank/DDBJ whole genome shotgun (WGS) entry which is preliminary data.</text>
</comment>
<dbReference type="PATRIC" id="fig|1285586.5.peg.4285"/>
<sequence>MSNVYLKNTEDRPFAKAIDGNLNSLIEYFSSAFGVILSIIDIPEEMKEEIKIKELNFIKGFRICFKEKSILVKKLEHRIIIRYIGIEELSNNYYEIYSNDENWCIKKFENRIFLNFDEDLKHMHLDNIFREYKSNIK</sequence>
<gene>
    <name evidence="1" type="ORF">H131_20572</name>
</gene>
<evidence type="ECO:0000313" key="2">
    <source>
        <dbReference type="Proteomes" id="UP000013911"/>
    </source>
</evidence>
<dbReference type="AlphaFoldDB" id="R7Z9H2"/>
<dbReference type="HOGENOM" id="CLU_1862761_0_0_9"/>
<protein>
    <submittedName>
        <fullName evidence="1">Uncharacterized protein</fullName>
    </submittedName>
</protein>
<organism evidence="1 2">
    <name type="scientific">Lysinibacillus sphaericus OT4b.31</name>
    <dbReference type="NCBI Taxonomy" id="1285586"/>
    <lineage>
        <taxon>Bacteria</taxon>
        <taxon>Bacillati</taxon>
        <taxon>Bacillota</taxon>
        <taxon>Bacilli</taxon>
        <taxon>Bacillales</taxon>
        <taxon>Bacillaceae</taxon>
        <taxon>Lysinibacillus</taxon>
    </lineage>
</organism>
<dbReference type="Proteomes" id="UP000013911">
    <property type="component" value="Unassembled WGS sequence"/>
</dbReference>
<proteinExistence type="predicted"/>
<name>R7Z9H2_LYSSH</name>
<dbReference type="EMBL" id="AQPX01000031">
    <property type="protein sequence ID" value="EON70664.1"/>
    <property type="molecule type" value="Genomic_DNA"/>
</dbReference>
<accession>R7Z9H2</accession>
<reference evidence="1 2" key="1">
    <citation type="submission" date="2013-04" db="EMBL/GenBank/DDBJ databases">
        <title>Draft genome of the heavy metal tolerant bacterium Lysinibacillus sphaericus strain OT4b.31.</title>
        <authorList>
            <person name="Pena-Montenegro T.D."/>
            <person name="Dussan J."/>
        </authorList>
    </citation>
    <scope>NUCLEOTIDE SEQUENCE [LARGE SCALE GENOMIC DNA]</scope>
    <source>
        <strain evidence="1 2">OT4b.31</strain>
    </source>
</reference>
<evidence type="ECO:0000313" key="1">
    <source>
        <dbReference type="EMBL" id="EON70664.1"/>
    </source>
</evidence>
<dbReference type="RefSeq" id="WP_010861015.1">
    <property type="nucleotide sequence ID" value="NZ_KB933406.1"/>
</dbReference>